<dbReference type="Gene3D" id="3.40.960.10">
    <property type="entry name" value="VSR Endonuclease"/>
    <property type="match status" value="1"/>
</dbReference>
<dbReference type="STRING" id="1817822.A2826_00310"/>
<evidence type="ECO:0000313" key="2">
    <source>
        <dbReference type="EMBL" id="OGE80955.1"/>
    </source>
</evidence>
<dbReference type="InterPro" id="IPR011335">
    <property type="entry name" value="Restrct_endonuc-II-like"/>
</dbReference>
<dbReference type="Pfam" id="PF04480">
    <property type="entry name" value="DUF559"/>
    <property type="match status" value="1"/>
</dbReference>
<comment type="caution">
    <text evidence="2">The sequence shown here is derived from an EMBL/GenBank/DDBJ whole genome shotgun (WGS) entry which is preliminary data.</text>
</comment>
<dbReference type="EMBL" id="MFEI01000015">
    <property type="protein sequence ID" value="OGE80955.1"/>
    <property type="molecule type" value="Genomic_DNA"/>
</dbReference>
<feature type="domain" description="DUF559" evidence="1">
    <location>
        <begin position="14"/>
        <end position="117"/>
    </location>
</feature>
<accession>A0A1F5NTE8</accession>
<evidence type="ECO:0000313" key="3">
    <source>
        <dbReference type="Proteomes" id="UP000177912"/>
    </source>
</evidence>
<dbReference type="PANTHER" id="PTHR38590:SF1">
    <property type="entry name" value="BLL0828 PROTEIN"/>
    <property type="match status" value="1"/>
</dbReference>
<dbReference type="InterPro" id="IPR047216">
    <property type="entry name" value="Endonuclease_DUF559_bact"/>
</dbReference>
<gene>
    <name evidence="2" type="ORF">A2826_00310</name>
</gene>
<dbReference type="CDD" id="cd01038">
    <property type="entry name" value="Endonuclease_DUF559"/>
    <property type="match status" value="1"/>
</dbReference>
<dbReference type="AlphaFoldDB" id="A0A1F5NTE8"/>
<evidence type="ECO:0000259" key="1">
    <source>
        <dbReference type="Pfam" id="PF04480"/>
    </source>
</evidence>
<dbReference type="Proteomes" id="UP000177912">
    <property type="component" value="Unassembled WGS sequence"/>
</dbReference>
<sequence length="126" mass="14751">MTMQIRNRKILKTIRSRLRRAMPAPEVIIWEKLRNRQTGVKFRRQFSVYNYVLDFYAPTIKLALEIDGDSHYRDSNARSNDKKKDRALSEIGIKVLRFTNYEIMTNLDGVCNVILGEVDELKSTPS</sequence>
<proteinExistence type="predicted"/>
<protein>
    <recommendedName>
        <fullName evidence="1">DUF559 domain-containing protein</fullName>
    </recommendedName>
</protein>
<reference evidence="2 3" key="1">
    <citation type="journal article" date="2016" name="Nat. Commun.">
        <title>Thousands of microbial genomes shed light on interconnected biogeochemical processes in an aquifer system.</title>
        <authorList>
            <person name="Anantharaman K."/>
            <person name="Brown C.T."/>
            <person name="Hug L.A."/>
            <person name="Sharon I."/>
            <person name="Castelle C.J."/>
            <person name="Probst A.J."/>
            <person name="Thomas B.C."/>
            <person name="Singh A."/>
            <person name="Wilkins M.J."/>
            <person name="Karaoz U."/>
            <person name="Brodie E.L."/>
            <person name="Williams K.H."/>
            <person name="Hubbard S.S."/>
            <person name="Banfield J.F."/>
        </authorList>
    </citation>
    <scope>NUCLEOTIDE SEQUENCE [LARGE SCALE GENOMIC DNA]</scope>
</reference>
<dbReference type="SUPFAM" id="SSF52980">
    <property type="entry name" value="Restriction endonuclease-like"/>
    <property type="match status" value="1"/>
</dbReference>
<dbReference type="InterPro" id="IPR007569">
    <property type="entry name" value="DUF559"/>
</dbReference>
<organism evidence="2 3">
    <name type="scientific">Candidatus Doudnabacteria bacterium RIFCSPHIGHO2_01_FULL_43_23</name>
    <dbReference type="NCBI Taxonomy" id="1817822"/>
    <lineage>
        <taxon>Bacteria</taxon>
        <taxon>Candidatus Doudnaibacteriota</taxon>
    </lineage>
</organism>
<name>A0A1F5NTE8_9BACT</name>
<dbReference type="PANTHER" id="PTHR38590">
    <property type="entry name" value="BLL0828 PROTEIN"/>
    <property type="match status" value="1"/>
</dbReference>